<dbReference type="SUPFAM" id="SSF54593">
    <property type="entry name" value="Glyoxalase/Bleomycin resistance protein/Dihydroxybiphenyl dioxygenase"/>
    <property type="match status" value="1"/>
</dbReference>
<dbReference type="EMBL" id="CP023702">
    <property type="protein sequence ID" value="QEU76798.1"/>
    <property type="molecule type" value="Genomic_DNA"/>
</dbReference>
<dbReference type="AlphaFoldDB" id="A0A5J6FK37"/>
<dbReference type="CDD" id="cd06587">
    <property type="entry name" value="VOC"/>
    <property type="match status" value="1"/>
</dbReference>
<dbReference type="PANTHER" id="PTHR35908:SF1">
    <property type="entry name" value="CONSERVED PROTEIN"/>
    <property type="match status" value="1"/>
</dbReference>
<dbReference type="Pfam" id="PF18029">
    <property type="entry name" value="Glyoxalase_6"/>
    <property type="match status" value="1"/>
</dbReference>
<feature type="domain" description="Glyoxalase-like" evidence="1">
    <location>
        <begin position="7"/>
        <end position="115"/>
    </location>
</feature>
<dbReference type="KEGG" id="snk:CP967_27005"/>
<evidence type="ECO:0000313" key="3">
    <source>
        <dbReference type="Proteomes" id="UP000326178"/>
    </source>
</evidence>
<accession>A0A5J6FK37</accession>
<dbReference type="Gene3D" id="3.10.180.10">
    <property type="entry name" value="2,3-Dihydroxybiphenyl 1,2-Dioxygenase, domain 1"/>
    <property type="match status" value="1"/>
</dbReference>
<dbReference type="InterPro" id="IPR029068">
    <property type="entry name" value="Glyas_Bleomycin-R_OHBP_Dase"/>
</dbReference>
<reference evidence="2 3" key="1">
    <citation type="submission" date="2017-09" db="EMBL/GenBank/DDBJ databases">
        <authorList>
            <person name="Lee N."/>
            <person name="Cho B.-K."/>
        </authorList>
    </citation>
    <scope>NUCLEOTIDE SEQUENCE [LARGE SCALE GENOMIC DNA]</scope>
    <source>
        <strain evidence="2 3">ATCC 12769</strain>
    </source>
</reference>
<sequence length="337" mass="36220">MTSLVQHITIDCSDPYRLALFWAGVLGSSVSGEDAPGDPEALVEAPGAALLFVMVPEPRHGKNRVHLDLRPEDRTRDAEVERLLELGAALVADHRKPNGRGWVTLADPEGNEFCVECGTAERALLTGARLPVTADDVDLAVRLVVDTFAAAAGRDWRVPAGGLAWDCWETAEHLGDDLFAYAVQLGPRRPPQDREVAFRYAPDREGGPANSVFADPSAGVAGLLETVEASGALLAAMVRTASPDLRAHHVFGVSDPEGFAAMGVVETLVHAYDIARGLGLEWAPPGDLCGRVLARLFPDAPDDADRWTVLLWSTGRADLPGRERLTTWRWYGAPPTG</sequence>
<keyword evidence="3" id="KW-1185">Reference proteome</keyword>
<organism evidence="2 3">
    <name type="scientific">Streptomyces nitrosporeus</name>
    <dbReference type="NCBI Taxonomy" id="28894"/>
    <lineage>
        <taxon>Bacteria</taxon>
        <taxon>Bacillati</taxon>
        <taxon>Actinomycetota</taxon>
        <taxon>Actinomycetes</taxon>
        <taxon>Kitasatosporales</taxon>
        <taxon>Streptomycetaceae</taxon>
        <taxon>Streptomyces</taxon>
    </lineage>
</organism>
<gene>
    <name evidence="2" type="ORF">CP967_27005</name>
</gene>
<name>A0A5J6FK37_9ACTN</name>
<dbReference type="Proteomes" id="UP000326178">
    <property type="component" value="Chromosome"/>
</dbReference>
<evidence type="ECO:0000259" key="1">
    <source>
        <dbReference type="Pfam" id="PF18029"/>
    </source>
</evidence>
<protein>
    <submittedName>
        <fullName evidence="2">VOC family protein</fullName>
    </submittedName>
</protein>
<dbReference type="PANTHER" id="PTHR35908">
    <property type="entry name" value="HYPOTHETICAL FUSION PROTEIN"/>
    <property type="match status" value="1"/>
</dbReference>
<dbReference type="RefSeq" id="WP_150490448.1">
    <property type="nucleotide sequence ID" value="NZ_BMUV01000004.1"/>
</dbReference>
<dbReference type="OrthoDB" id="4453346at2"/>
<proteinExistence type="predicted"/>
<evidence type="ECO:0000313" key="2">
    <source>
        <dbReference type="EMBL" id="QEU76798.1"/>
    </source>
</evidence>
<dbReference type="InterPro" id="IPR041581">
    <property type="entry name" value="Glyoxalase_6"/>
</dbReference>